<evidence type="ECO:0000313" key="7">
    <source>
        <dbReference type="EMBL" id="OGG03830.1"/>
    </source>
</evidence>
<protein>
    <recommendedName>
        <fullName evidence="2 4">acylphosphatase</fullName>
        <ecNumber evidence="2 4">3.6.1.7</ecNumber>
    </recommendedName>
</protein>
<comment type="catalytic activity">
    <reaction evidence="3 4">
        <text>an acyl phosphate + H2O = a carboxylate + phosphate + H(+)</text>
        <dbReference type="Rhea" id="RHEA:14965"/>
        <dbReference type="ChEBI" id="CHEBI:15377"/>
        <dbReference type="ChEBI" id="CHEBI:15378"/>
        <dbReference type="ChEBI" id="CHEBI:29067"/>
        <dbReference type="ChEBI" id="CHEBI:43474"/>
        <dbReference type="ChEBI" id="CHEBI:59918"/>
        <dbReference type="EC" id="3.6.1.7"/>
    </reaction>
</comment>
<feature type="active site" evidence="4">
    <location>
        <position position="38"/>
    </location>
</feature>
<dbReference type="GO" id="GO:0003998">
    <property type="term" value="F:acylphosphatase activity"/>
    <property type="evidence" value="ECO:0007669"/>
    <property type="project" value="UniProtKB-EC"/>
</dbReference>
<dbReference type="PANTHER" id="PTHR47268">
    <property type="entry name" value="ACYLPHOSPHATASE"/>
    <property type="match status" value="1"/>
</dbReference>
<dbReference type="InterPro" id="IPR001792">
    <property type="entry name" value="Acylphosphatase-like_dom"/>
</dbReference>
<dbReference type="EMBL" id="MFJA01000012">
    <property type="protein sequence ID" value="OGG03830.1"/>
    <property type="molecule type" value="Genomic_DNA"/>
</dbReference>
<dbReference type="PROSITE" id="PS51160">
    <property type="entry name" value="ACYLPHOSPHATASE_3"/>
    <property type="match status" value="1"/>
</dbReference>
<feature type="active site" evidence="4">
    <location>
        <position position="20"/>
    </location>
</feature>
<dbReference type="Gene3D" id="3.30.70.100">
    <property type="match status" value="1"/>
</dbReference>
<reference evidence="7 8" key="1">
    <citation type="journal article" date="2016" name="Nat. Commun.">
        <title>Thousands of microbial genomes shed light on interconnected biogeochemical processes in an aquifer system.</title>
        <authorList>
            <person name="Anantharaman K."/>
            <person name="Brown C.T."/>
            <person name="Hug L.A."/>
            <person name="Sharon I."/>
            <person name="Castelle C.J."/>
            <person name="Probst A.J."/>
            <person name="Thomas B.C."/>
            <person name="Singh A."/>
            <person name="Wilkins M.J."/>
            <person name="Karaoz U."/>
            <person name="Brodie E.L."/>
            <person name="Williams K.H."/>
            <person name="Hubbard S.S."/>
            <person name="Banfield J.F."/>
        </authorList>
    </citation>
    <scope>NUCLEOTIDE SEQUENCE [LARGE SCALE GENOMIC DNA]</scope>
</reference>
<dbReference type="InterPro" id="IPR036046">
    <property type="entry name" value="Acylphosphatase-like_dom_sf"/>
</dbReference>
<evidence type="ECO:0000259" key="6">
    <source>
        <dbReference type="PROSITE" id="PS51160"/>
    </source>
</evidence>
<name>A0A1F5YUE6_9BACT</name>
<gene>
    <name evidence="7" type="ORF">A2W14_04785</name>
</gene>
<dbReference type="Proteomes" id="UP000176665">
    <property type="component" value="Unassembled WGS sequence"/>
</dbReference>
<dbReference type="Pfam" id="PF00708">
    <property type="entry name" value="Acylphosphatase"/>
    <property type="match status" value="1"/>
</dbReference>
<evidence type="ECO:0000256" key="1">
    <source>
        <dbReference type="ARBA" id="ARBA00005614"/>
    </source>
</evidence>
<sequence length="92" mass="10699">MKKVRVHVFIRGDVTGVGYRHWARINARELVLEGFVKNADTGLVEAVFEGEEEKVKEMIERCKKGPEVAWVEKVEVKWEIATGEFMDFEIKF</sequence>
<dbReference type="AlphaFoldDB" id="A0A1F5YUE6"/>
<evidence type="ECO:0000256" key="3">
    <source>
        <dbReference type="ARBA" id="ARBA00047645"/>
    </source>
</evidence>
<dbReference type="SUPFAM" id="SSF54975">
    <property type="entry name" value="Acylphosphatase/BLUF domain-like"/>
    <property type="match status" value="1"/>
</dbReference>
<keyword evidence="4" id="KW-0378">Hydrolase</keyword>
<accession>A0A1F5YUE6</accession>
<proteinExistence type="inferred from homology"/>
<dbReference type="PANTHER" id="PTHR47268:SF4">
    <property type="entry name" value="ACYLPHOSPHATASE"/>
    <property type="match status" value="1"/>
</dbReference>
<evidence type="ECO:0000256" key="4">
    <source>
        <dbReference type="PROSITE-ProRule" id="PRU00520"/>
    </source>
</evidence>
<evidence type="ECO:0000256" key="2">
    <source>
        <dbReference type="ARBA" id="ARBA00012150"/>
    </source>
</evidence>
<comment type="similarity">
    <text evidence="1 5">Belongs to the acylphosphatase family.</text>
</comment>
<dbReference type="InterPro" id="IPR017968">
    <property type="entry name" value="Acylphosphatase_CS"/>
</dbReference>
<evidence type="ECO:0000256" key="5">
    <source>
        <dbReference type="RuleBase" id="RU004168"/>
    </source>
</evidence>
<organism evidence="7 8">
    <name type="scientific">Candidatus Gottesmanbacteria bacterium RBG_16_37_8</name>
    <dbReference type="NCBI Taxonomy" id="1798371"/>
    <lineage>
        <taxon>Bacteria</taxon>
        <taxon>Candidatus Gottesmaniibacteriota</taxon>
    </lineage>
</organism>
<dbReference type="PROSITE" id="PS00151">
    <property type="entry name" value="ACYLPHOSPHATASE_2"/>
    <property type="match status" value="1"/>
</dbReference>
<dbReference type="STRING" id="1798371.A2W14_04785"/>
<dbReference type="EC" id="3.6.1.7" evidence="2 4"/>
<comment type="caution">
    <text evidence="7">The sequence shown here is derived from an EMBL/GenBank/DDBJ whole genome shotgun (WGS) entry which is preliminary data.</text>
</comment>
<feature type="domain" description="Acylphosphatase-like" evidence="6">
    <location>
        <begin position="5"/>
        <end position="92"/>
    </location>
</feature>
<evidence type="ECO:0000313" key="8">
    <source>
        <dbReference type="Proteomes" id="UP000176665"/>
    </source>
</evidence>
<dbReference type="InterPro" id="IPR020456">
    <property type="entry name" value="Acylphosphatase"/>
</dbReference>